<keyword evidence="1" id="KW-0106">Calcium</keyword>
<dbReference type="InterPro" id="IPR010566">
    <property type="entry name" value="Haemolys_ca-bd"/>
</dbReference>
<comment type="caution">
    <text evidence="3">The sequence shown here is derived from an EMBL/GenBank/DDBJ whole genome shotgun (WGS) entry which is preliminary data.</text>
</comment>
<evidence type="ECO:0000313" key="4">
    <source>
        <dbReference type="Proteomes" id="UP001208935"/>
    </source>
</evidence>
<dbReference type="Proteomes" id="UP001208935">
    <property type="component" value="Unassembled WGS sequence"/>
</dbReference>
<feature type="domain" description="Haemolysin-type calcium binding-related" evidence="2">
    <location>
        <begin position="71"/>
        <end position="108"/>
    </location>
</feature>
<sequence>MEGGAGADTLDGGAGNDTLNGGNGNDTYVFGRGSGADSITDYDSTAGNTDCLSIGAGVATDQLWFRRVGADLEVSIIGTSDKSLINNWYLGDAYHIERFQTSDGKVLLDSQVNALVSAMAAFAPPPAGQTTLAADYQTALTPTLAAGWN</sequence>
<dbReference type="PRINTS" id="PR00313">
    <property type="entry name" value="CABNDNGRPT"/>
</dbReference>
<dbReference type="SUPFAM" id="SSF51120">
    <property type="entry name" value="beta-Roll"/>
    <property type="match status" value="1"/>
</dbReference>
<evidence type="ECO:0000259" key="2">
    <source>
        <dbReference type="Pfam" id="PF06594"/>
    </source>
</evidence>
<dbReference type="EMBL" id="QZCW01000002">
    <property type="protein sequence ID" value="MCW5321293.1"/>
    <property type="molecule type" value="Genomic_DNA"/>
</dbReference>
<dbReference type="InterPro" id="IPR018511">
    <property type="entry name" value="Hemolysin-typ_Ca-bd_CS"/>
</dbReference>
<dbReference type="Pfam" id="PF06594">
    <property type="entry name" value="HCBP_related"/>
    <property type="match status" value="1"/>
</dbReference>
<gene>
    <name evidence="3" type="ORF">D5039_09030</name>
</gene>
<organism evidence="3 4">
    <name type="scientific">Verminephrobacter aporrectodeae subsp. tuberculatae</name>
    <dbReference type="NCBI Taxonomy" id="1110392"/>
    <lineage>
        <taxon>Bacteria</taxon>
        <taxon>Pseudomonadati</taxon>
        <taxon>Pseudomonadota</taxon>
        <taxon>Betaproteobacteria</taxon>
        <taxon>Burkholderiales</taxon>
        <taxon>Comamonadaceae</taxon>
        <taxon>Verminephrobacter</taxon>
    </lineage>
</organism>
<dbReference type="Pfam" id="PF00353">
    <property type="entry name" value="HemolysinCabind"/>
    <property type="match status" value="1"/>
</dbReference>
<keyword evidence="4" id="KW-1185">Reference proteome</keyword>
<name>A0ABT3KSJ5_9BURK</name>
<dbReference type="PROSITE" id="PS00330">
    <property type="entry name" value="HEMOLYSIN_CALCIUM"/>
    <property type="match status" value="1"/>
</dbReference>
<proteinExistence type="predicted"/>
<dbReference type="Gene3D" id="2.150.10.10">
    <property type="entry name" value="Serralysin-like metalloprotease, C-terminal"/>
    <property type="match status" value="1"/>
</dbReference>
<evidence type="ECO:0000256" key="1">
    <source>
        <dbReference type="ARBA" id="ARBA00022837"/>
    </source>
</evidence>
<dbReference type="InterPro" id="IPR001343">
    <property type="entry name" value="Hemolysn_Ca-bd"/>
</dbReference>
<evidence type="ECO:0000313" key="3">
    <source>
        <dbReference type="EMBL" id="MCW5321293.1"/>
    </source>
</evidence>
<accession>A0ABT3KSJ5</accession>
<protein>
    <recommendedName>
        <fullName evidence="2">Haemolysin-type calcium binding-related domain-containing protein</fullName>
    </recommendedName>
</protein>
<reference evidence="4" key="1">
    <citation type="submission" date="2023-07" db="EMBL/GenBank/DDBJ databases">
        <title>Verminephrobacter genomes.</title>
        <authorList>
            <person name="Lund M.B."/>
        </authorList>
    </citation>
    <scope>NUCLEOTIDE SEQUENCE [LARGE SCALE GENOMIC DNA]</scope>
    <source>
        <strain evidence="4">AtM5-05</strain>
    </source>
</reference>
<dbReference type="InterPro" id="IPR011049">
    <property type="entry name" value="Serralysin-like_metalloprot_C"/>
</dbReference>